<dbReference type="SUPFAM" id="SSF52833">
    <property type="entry name" value="Thioredoxin-like"/>
    <property type="match status" value="1"/>
</dbReference>
<dbReference type="Gene3D" id="3.40.30.10">
    <property type="entry name" value="Glutaredoxin"/>
    <property type="match status" value="1"/>
</dbReference>
<feature type="binding site" evidence="2">
    <location>
        <position position="231"/>
    </location>
    <ligand>
        <name>Cu cation</name>
        <dbReference type="ChEBI" id="CHEBI:23378"/>
    </ligand>
</feature>
<dbReference type="EMBL" id="JALJOV010000355">
    <property type="protein sequence ID" value="KAK9864429.1"/>
    <property type="molecule type" value="Genomic_DNA"/>
</dbReference>
<evidence type="ECO:0000313" key="4">
    <source>
        <dbReference type="Proteomes" id="UP001485043"/>
    </source>
</evidence>
<sequence length="284" mass="30589">MSSRQVLRFAKRLGSVAASLQPVPASSRLAPCTLASSSRAFATDSSYNITKEQNSHWLGYTLGGVTAGGLIYYLFTHQTHNQANADGKLVAHAPTPHAAHGHLSLAEFNLIDHLGQPASSDDILGEFAIVCFGGATDPTTNETMTKLTETVRQCDRKTNMHYLTPVFISVDPKDQPLKLRGFVTKYHDRLVALSGEDANKALESAKAFNRDLAGKSAGPKGTGEPDDEVAHTCFLVNPEGELLASYSDDASTLDVSDAVARHISNYKLHHPSWHGPKAIKARNA</sequence>
<organism evidence="3 4">
    <name type="scientific">Apatococcus fuscideae</name>
    <dbReference type="NCBI Taxonomy" id="2026836"/>
    <lineage>
        <taxon>Eukaryota</taxon>
        <taxon>Viridiplantae</taxon>
        <taxon>Chlorophyta</taxon>
        <taxon>core chlorophytes</taxon>
        <taxon>Trebouxiophyceae</taxon>
        <taxon>Chlorellales</taxon>
        <taxon>Chlorellaceae</taxon>
        <taxon>Apatococcus</taxon>
    </lineage>
</organism>
<keyword evidence="2" id="KW-0479">Metal-binding</keyword>
<proteinExistence type="inferred from homology"/>
<evidence type="ECO:0000256" key="1">
    <source>
        <dbReference type="ARBA" id="ARBA00010996"/>
    </source>
</evidence>
<dbReference type="Pfam" id="PF02630">
    <property type="entry name" value="SCO1-SenC"/>
    <property type="match status" value="1"/>
</dbReference>
<dbReference type="PANTHER" id="PTHR12151:SF25">
    <property type="entry name" value="LINALOOL DEHYDRATASE_ISOMERASE DOMAIN-CONTAINING PROTEIN"/>
    <property type="match status" value="1"/>
</dbReference>
<dbReference type="InterPro" id="IPR036249">
    <property type="entry name" value="Thioredoxin-like_sf"/>
</dbReference>
<comment type="caution">
    <text evidence="3">The sequence shown here is derived from an EMBL/GenBank/DDBJ whole genome shotgun (WGS) entry which is preliminary data.</text>
</comment>
<gene>
    <name evidence="3" type="ORF">WJX84_001384</name>
</gene>
<keyword evidence="2" id="KW-0186">Copper</keyword>
<dbReference type="GO" id="GO:0046872">
    <property type="term" value="F:metal ion binding"/>
    <property type="evidence" value="ECO:0007669"/>
    <property type="project" value="UniProtKB-KW"/>
</dbReference>
<dbReference type="AlphaFoldDB" id="A0AAW1T6I3"/>
<keyword evidence="4" id="KW-1185">Reference proteome</keyword>
<dbReference type="InterPro" id="IPR003782">
    <property type="entry name" value="SCO1/SenC"/>
</dbReference>
<protein>
    <submittedName>
        <fullName evidence="3">Uncharacterized protein</fullName>
    </submittedName>
</protein>
<name>A0AAW1T6I3_9CHLO</name>
<dbReference type="Proteomes" id="UP001485043">
    <property type="component" value="Unassembled WGS sequence"/>
</dbReference>
<evidence type="ECO:0000313" key="3">
    <source>
        <dbReference type="EMBL" id="KAK9864429.1"/>
    </source>
</evidence>
<evidence type="ECO:0000256" key="2">
    <source>
        <dbReference type="PIRSR" id="PIRSR603782-1"/>
    </source>
</evidence>
<comment type="similarity">
    <text evidence="1">Belongs to the SCO1/2 family.</text>
</comment>
<dbReference type="PANTHER" id="PTHR12151">
    <property type="entry name" value="ELECTRON TRANSPORT PROTIN SCO1/SENC FAMILY MEMBER"/>
    <property type="match status" value="1"/>
</dbReference>
<accession>A0AAW1T6I3</accession>
<reference evidence="3 4" key="1">
    <citation type="journal article" date="2024" name="Nat. Commun.">
        <title>Phylogenomics reveals the evolutionary origins of lichenization in chlorophyte algae.</title>
        <authorList>
            <person name="Puginier C."/>
            <person name="Libourel C."/>
            <person name="Otte J."/>
            <person name="Skaloud P."/>
            <person name="Haon M."/>
            <person name="Grisel S."/>
            <person name="Petersen M."/>
            <person name="Berrin J.G."/>
            <person name="Delaux P.M."/>
            <person name="Dal Grande F."/>
            <person name="Keller J."/>
        </authorList>
    </citation>
    <scope>NUCLEOTIDE SEQUENCE [LARGE SCALE GENOMIC DNA]</scope>
    <source>
        <strain evidence="3 4">SAG 2523</strain>
    </source>
</reference>